<dbReference type="SUPFAM" id="SSF52172">
    <property type="entry name" value="CheY-like"/>
    <property type="match status" value="1"/>
</dbReference>
<name>A0A2G9CFS3_9BURK</name>
<dbReference type="InterPro" id="IPR002545">
    <property type="entry name" value="CheW-lke_dom"/>
</dbReference>
<gene>
    <name evidence="15" type="ORF">CS062_00210</name>
</gene>
<dbReference type="PROSITE" id="PS50110">
    <property type="entry name" value="RESPONSE_REGULATORY"/>
    <property type="match status" value="1"/>
</dbReference>
<feature type="domain" description="Response regulatory" evidence="13">
    <location>
        <begin position="616"/>
        <end position="732"/>
    </location>
</feature>
<dbReference type="SUPFAM" id="SSF50341">
    <property type="entry name" value="CheW-like"/>
    <property type="match status" value="1"/>
</dbReference>
<sequence length="751" mass="77343">MAKDPYRFFRVEARDLLRQMSEAVLAAEQAPAPDLPPRLLRLAHTLKGAASVVRQPGIAAQAHAIEDLLTPLRDRDEAPGRADLDALLALIDAAGDAITALDAPAATGAPPSPRPATGGAGSGSWAGSGPGAGSGVTSGLGSGSNASSGTGSGLSAPEPGRIAGPSADAGGGINAGLGDAGLPGLPSDVGNAASAEEAVDRDPVGALLTIPQLMPEELDGLLADIARTQGHLAPIERAAALLRELRAGLQGQQEALAGPLARLEDQIERGARQLARELVALRDSAEQLRLLPAAQLFAPLQRTARDAARSQDKQARLTGHGGDVKLEAALLNAVSGALVQMVRNAVAHGIELPAERIAAGKPPQGRIELRIERRGREVLFCCADDGAGLDLEAVRRTAVDKGIPGAARLDDDALIERLLRGGLSTARRVDALAGRGVGMDLVRDTADRLGGRLTLRSRRGEGTTVELYVPLQLAALRAIRVSAGAVAAWVPLEAVECVLQRPVLNGSHLTVGDELLPHLSLADALHPGQASAGAPRSALVIRAGGQRAALGVDALDGVTSVVLRPPPALLPPSPLIAGLALDAAQQPVPVLAAEGLIAAARQARPRPVSAPPPTGTILVIDDSLTTRMLEQSILEAAGYRVHMAASAEDGLEAAQRERYALILVDVEMPGMDGFEFIARIRGDAALRHIPAVLVTSRNAPEDLARGKAVGADGYIVKGEFAQNEFLAQVARLMARSAGTVEYGAAVEEPAA</sequence>
<dbReference type="SMART" id="SM00387">
    <property type="entry name" value="HATPase_c"/>
    <property type="match status" value="1"/>
</dbReference>
<dbReference type="InterPro" id="IPR036641">
    <property type="entry name" value="HPT_dom_sf"/>
</dbReference>
<dbReference type="Pfam" id="PF00072">
    <property type="entry name" value="Response_reg"/>
    <property type="match status" value="1"/>
</dbReference>
<evidence type="ECO:0000256" key="3">
    <source>
        <dbReference type="ARBA" id="ARBA00021495"/>
    </source>
</evidence>
<dbReference type="Proteomes" id="UP000231501">
    <property type="component" value="Unassembled WGS sequence"/>
</dbReference>
<keyword evidence="7" id="KW-0902">Two-component regulatory system</keyword>
<evidence type="ECO:0000259" key="13">
    <source>
        <dbReference type="PROSITE" id="PS50110"/>
    </source>
</evidence>
<dbReference type="PANTHER" id="PTHR43395">
    <property type="entry name" value="SENSOR HISTIDINE KINASE CHEA"/>
    <property type="match status" value="1"/>
</dbReference>
<feature type="modified residue" description="4-aspartylphosphate" evidence="10">
    <location>
        <position position="665"/>
    </location>
</feature>
<keyword evidence="4 10" id="KW-0597">Phosphoprotein</keyword>
<dbReference type="InterPro" id="IPR036890">
    <property type="entry name" value="HATPase_C_sf"/>
</dbReference>
<proteinExistence type="predicted"/>
<evidence type="ECO:0000256" key="10">
    <source>
        <dbReference type="PROSITE-ProRule" id="PRU00169"/>
    </source>
</evidence>
<evidence type="ECO:0000259" key="14">
    <source>
        <dbReference type="PROSITE" id="PS50894"/>
    </source>
</evidence>
<dbReference type="InterPro" id="IPR036061">
    <property type="entry name" value="CheW-like_dom_sf"/>
</dbReference>
<dbReference type="Gene3D" id="3.40.50.2300">
    <property type="match status" value="1"/>
</dbReference>
<dbReference type="SMART" id="SM00073">
    <property type="entry name" value="HPT"/>
    <property type="match status" value="1"/>
</dbReference>
<dbReference type="Pfam" id="PF01584">
    <property type="entry name" value="CheW"/>
    <property type="match status" value="1"/>
</dbReference>
<dbReference type="PROSITE" id="PS50109">
    <property type="entry name" value="HIS_KIN"/>
    <property type="match status" value="1"/>
</dbReference>
<dbReference type="GO" id="GO:0000155">
    <property type="term" value="F:phosphorelay sensor kinase activity"/>
    <property type="evidence" value="ECO:0007669"/>
    <property type="project" value="UniProtKB-ARBA"/>
</dbReference>
<organism evidence="15 16">
    <name type="scientific">Roseateles chitinivorans</name>
    <dbReference type="NCBI Taxonomy" id="2917965"/>
    <lineage>
        <taxon>Bacteria</taxon>
        <taxon>Pseudomonadati</taxon>
        <taxon>Pseudomonadota</taxon>
        <taxon>Betaproteobacteria</taxon>
        <taxon>Burkholderiales</taxon>
        <taxon>Sphaerotilaceae</taxon>
        <taxon>Roseateles</taxon>
    </lineage>
</organism>
<comment type="function">
    <text evidence="8">Involved in the transmission of sensory signals from the chemoreceptors to the flagellar motors. CheA is autophosphorylated; it can transfer its phosphate group to either CheB or CheY.</text>
</comment>
<dbReference type="Gene3D" id="1.20.120.160">
    <property type="entry name" value="HPT domain"/>
    <property type="match status" value="1"/>
</dbReference>
<feature type="domain" description="HPt" evidence="14">
    <location>
        <begin position="1"/>
        <end position="104"/>
    </location>
</feature>
<reference evidence="15 16" key="1">
    <citation type="submission" date="2017-11" db="EMBL/GenBank/DDBJ databases">
        <title>Draft genome sequence of Mitsuaria sp. HWN-4.</title>
        <authorList>
            <person name="Gundlapally S.R."/>
        </authorList>
    </citation>
    <scope>NUCLEOTIDE SEQUENCE [LARGE SCALE GENOMIC DNA]</scope>
    <source>
        <strain evidence="15 16">HWN-4</strain>
    </source>
</reference>
<evidence type="ECO:0000256" key="8">
    <source>
        <dbReference type="ARBA" id="ARBA00035100"/>
    </source>
</evidence>
<dbReference type="Pfam" id="PF02518">
    <property type="entry name" value="HATPase_c"/>
    <property type="match status" value="1"/>
</dbReference>
<accession>A0A2G9CFS3</accession>
<dbReference type="SMART" id="SM00260">
    <property type="entry name" value="CheW"/>
    <property type="match status" value="1"/>
</dbReference>
<feature type="compositionally biased region" description="Low complexity" evidence="11">
    <location>
        <begin position="143"/>
        <end position="156"/>
    </location>
</feature>
<dbReference type="InterPro" id="IPR001789">
    <property type="entry name" value="Sig_transdc_resp-reg_receiver"/>
</dbReference>
<evidence type="ECO:0000313" key="15">
    <source>
        <dbReference type="EMBL" id="PIM55290.1"/>
    </source>
</evidence>
<feature type="region of interest" description="Disordered" evidence="11">
    <location>
        <begin position="104"/>
        <end position="170"/>
    </location>
</feature>
<evidence type="ECO:0000256" key="4">
    <source>
        <dbReference type="ARBA" id="ARBA00022553"/>
    </source>
</evidence>
<dbReference type="CDD" id="cd00088">
    <property type="entry name" value="HPT"/>
    <property type="match status" value="1"/>
</dbReference>
<dbReference type="InterPro" id="IPR005467">
    <property type="entry name" value="His_kinase_dom"/>
</dbReference>
<feature type="domain" description="Histidine kinase" evidence="12">
    <location>
        <begin position="240"/>
        <end position="473"/>
    </location>
</feature>
<dbReference type="GO" id="GO:0006935">
    <property type="term" value="P:chemotaxis"/>
    <property type="evidence" value="ECO:0007669"/>
    <property type="project" value="InterPro"/>
</dbReference>
<dbReference type="SMART" id="SM00448">
    <property type="entry name" value="REC"/>
    <property type="match status" value="1"/>
</dbReference>
<dbReference type="PANTHER" id="PTHR43395:SF1">
    <property type="entry name" value="CHEMOTAXIS PROTEIN CHEA"/>
    <property type="match status" value="1"/>
</dbReference>
<dbReference type="PRINTS" id="PR00344">
    <property type="entry name" value="BCTRLSENSOR"/>
</dbReference>
<evidence type="ECO:0000256" key="6">
    <source>
        <dbReference type="ARBA" id="ARBA00022777"/>
    </source>
</evidence>
<dbReference type="InterPro" id="IPR003594">
    <property type="entry name" value="HATPase_dom"/>
</dbReference>
<feature type="compositionally biased region" description="Gly residues" evidence="11">
    <location>
        <begin position="118"/>
        <end position="142"/>
    </location>
</feature>
<dbReference type="EMBL" id="PEOG01000001">
    <property type="protein sequence ID" value="PIM55290.1"/>
    <property type="molecule type" value="Genomic_DNA"/>
</dbReference>
<evidence type="ECO:0000256" key="1">
    <source>
        <dbReference type="ARBA" id="ARBA00000085"/>
    </source>
</evidence>
<evidence type="ECO:0000256" key="11">
    <source>
        <dbReference type="SAM" id="MobiDB-lite"/>
    </source>
</evidence>
<dbReference type="Gene3D" id="3.30.565.10">
    <property type="entry name" value="Histidine kinase-like ATPase, C-terminal domain"/>
    <property type="match status" value="1"/>
</dbReference>
<dbReference type="RefSeq" id="WP_099859478.1">
    <property type="nucleotide sequence ID" value="NZ_PEOG01000001.1"/>
</dbReference>
<dbReference type="InterPro" id="IPR051315">
    <property type="entry name" value="Bact_Chemotaxis_CheA"/>
</dbReference>
<evidence type="ECO:0000256" key="9">
    <source>
        <dbReference type="PROSITE-ProRule" id="PRU00110"/>
    </source>
</evidence>
<dbReference type="InterPro" id="IPR011006">
    <property type="entry name" value="CheY-like_superfamily"/>
</dbReference>
<evidence type="ECO:0000313" key="16">
    <source>
        <dbReference type="Proteomes" id="UP000231501"/>
    </source>
</evidence>
<dbReference type="Pfam" id="PF01627">
    <property type="entry name" value="Hpt"/>
    <property type="match status" value="1"/>
</dbReference>
<keyword evidence="16" id="KW-1185">Reference proteome</keyword>
<dbReference type="EC" id="2.7.13.3" evidence="2"/>
<dbReference type="FunFam" id="3.30.565.10:FF:000016">
    <property type="entry name" value="Chemotaxis protein CheA, putative"/>
    <property type="match status" value="1"/>
</dbReference>
<evidence type="ECO:0000256" key="5">
    <source>
        <dbReference type="ARBA" id="ARBA00022679"/>
    </source>
</evidence>
<evidence type="ECO:0000256" key="2">
    <source>
        <dbReference type="ARBA" id="ARBA00012438"/>
    </source>
</evidence>
<dbReference type="InterPro" id="IPR008207">
    <property type="entry name" value="Sig_transdc_His_kin_Hpt_dom"/>
</dbReference>
<keyword evidence="6 15" id="KW-0418">Kinase</keyword>
<dbReference type="InterPro" id="IPR004358">
    <property type="entry name" value="Sig_transdc_His_kin-like_C"/>
</dbReference>
<comment type="catalytic activity">
    <reaction evidence="1">
        <text>ATP + protein L-histidine = ADP + protein N-phospho-L-histidine.</text>
        <dbReference type="EC" id="2.7.13.3"/>
    </reaction>
</comment>
<comment type="caution">
    <text evidence="15">The sequence shown here is derived from an EMBL/GenBank/DDBJ whole genome shotgun (WGS) entry which is preliminary data.</text>
</comment>
<dbReference type="SUPFAM" id="SSF47226">
    <property type="entry name" value="Histidine-containing phosphotransfer domain, HPT domain"/>
    <property type="match status" value="1"/>
</dbReference>
<evidence type="ECO:0000259" key="12">
    <source>
        <dbReference type="PROSITE" id="PS50109"/>
    </source>
</evidence>
<keyword evidence="5" id="KW-0808">Transferase</keyword>
<dbReference type="AlphaFoldDB" id="A0A2G9CFS3"/>
<evidence type="ECO:0000256" key="7">
    <source>
        <dbReference type="ARBA" id="ARBA00023012"/>
    </source>
</evidence>
<dbReference type="SUPFAM" id="SSF55874">
    <property type="entry name" value="ATPase domain of HSP90 chaperone/DNA topoisomerase II/histidine kinase"/>
    <property type="match status" value="1"/>
</dbReference>
<dbReference type="PROSITE" id="PS50894">
    <property type="entry name" value="HPT"/>
    <property type="match status" value="1"/>
</dbReference>
<dbReference type="OrthoDB" id="9146932at2"/>
<feature type="modified residue" description="Phosphohistidine" evidence="9">
    <location>
        <position position="44"/>
    </location>
</feature>
<protein>
    <recommendedName>
        <fullName evidence="3">Chemotaxis protein CheA</fullName>
        <ecNumber evidence="2">2.7.13.3</ecNumber>
    </recommendedName>
</protein>